<dbReference type="Proteomes" id="UP000654075">
    <property type="component" value="Unassembled WGS sequence"/>
</dbReference>
<proteinExistence type="predicted"/>
<evidence type="ECO:0000313" key="1">
    <source>
        <dbReference type="EMBL" id="CAE8612815.1"/>
    </source>
</evidence>
<name>A0A813FGK3_POLGL</name>
<reference evidence="1" key="1">
    <citation type="submission" date="2021-02" db="EMBL/GenBank/DDBJ databases">
        <authorList>
            <person name="Dougan E. K."/>
            <person name="Rhodes N."/>
            <person name="Thang M."/>
            <person name="Chan C."/>
        </authorList>
    </citation>
    <scope>NUCLEOTIDE SEQUENCE</scope>
</reference>
<evidence type="ECO:0000313" key="2">
    <source>
        <dbReference type="Proteomes" id="UP000654075"/>
    </source>
</evidence>
<dbReference type="AlphaFoldDB" id="A0A813FGK3"/>
<feature type="non-terminal residue" evidence="1">
    <location>
        <position position="70"/>
    </location>
</feature>
<organism evidence="1 2">
    <name type="scientific">Polarella glacialis</name>
    <name type="common">Dinoflagellate</name>
    <dbReference type="NCBI Taxonomy" id="89957"/>
    <lineage>
        <taxon>Eukaryota</taxon>
        <taxon>Sar</taxon>
        <taxon>Alveolata</taxon>
        <taxon>Dinophyceae</taxon>
        <taxon>Suessiales</taxon>
        <taxon>Suessiaceae</taxon>
        <taxon>Polarella</taxon>
    </lineage>
</organism>
<sequence length="70" mass="7780">AAIIRHAKTLERLGSNIHVDEVLEKLAKTHKALSNCGDELLTDKGFVLAAVDITVMTLDYVATEMREDRE</sequence>
<comment type="caution">
    <text evidence="1">The sequence shown here is derived from an EMBL/GenBank/DDBJ whole genome shotgun (WGS) entry which is preliminary data.</text>
</comment>
<feature type="non-terminal residue" evidence="1">
    <location>
        <position position="1"/>
    </location>
</feature>
<keyword evidence="2" id="KW-1185">Reference proteome</keyword>
<gene>
    <name evidence="1" type="ORF">PGLA1383_LOCUS30604</name>
</gene>
<dbReference type="EMBL" id="CAJNNV010025167">
    <property type="protein sequence ID" value="CAE8612815.1"/>
    <property type="molecule type" value="Genomic_DNA"/>
</dbReference>
<accession>A0A813FGK3</accession>
<protein>
    <submittedName>
        <fullName evidence="1">Uncharacterized protein</fullName>
    </submittedName>
</protein>